<reference evidence="1" key="1">
    <citation type="submission" date="2018-12" db="EMBL/GenBank/DDBJ databases">
        <title>Novel natural products biosynthetic potential of the class Ktedonobacteria.</title>
        <authorList>
            <person name="Zheng Y."/>
            <person name="Saitou A."/>
            <person name="Wang C.M."/>
            <person name="Toyoda A."/>
            <person name="Minakuchi Y."/>
            <person name="Sekiguchi Y."/>
            <person name="Ueda K."/>
            <person name="Takano H."/>
            <person name="Sakai Y."/>
            <person name="Yokota A."/>
            <person name="Yabe S."/>
        </authorList>
    </citation>
    <scope>NUCLEOTIDE SEQUENCE</scope>
    <source>
        <strain evidence="1">COM3</strain>
    </source>
</reference>
<dbReference type="Pfam" id="PF05711">
    <property type="entry name" value="TylF"/>
    <property type="match status" value="1"/>
</dbReference>
<evidence type="ECO:0000313" key="1">
    <source>
        <dbReference type="EMBL" id="BBH87565.1"/>
    </source>
</evidence>
<dbReference type="InterPro" id="IPR008884">
    <property type="entry name" value="TylF_MeTrfase"/>
</dbReference>
<dbReference type="Gene3D" id="3.40.50.150">
    <property type="entry name" value="Vaccinia Virus protein VP39"/>
    <property type="match status" value="1"/>
</dbReference>
<proteinExistence type="predicted"/>
<dbReference type="PANTHER" id="PTHR40036:SF1">
    <property type="entry name" value="MACROCIN O-METHYLTRANSFERASE"/>
    <property type="match status" value="1"/>
</dbReference>
<name>A0A455SMX7_9CHLR</name>
<dbReference type="EMBL" id="AP019376">
    <property type="protein sequence ID" value="BBH87565.1"/>
    <property type="molecule type" value="Genomic_DNA"/>
</dbReference>
<dbReference type="InterPro" id="IPR029063">
    <property type="entry name" value="SAM-dependent_MTases_sf"/>
</dbReference>
<sequence>MEQHVTLPDEAFYQPNFSPWLGYGEFKDIYDRMASSTLLSPAKVYVLYMLARQALFLPGDFIECGVYKGGSASLLNRLLGETDEARAKTLHLFDTFEGMPDSDPTRDTYARGHFGDTSIERVRNAMPYPEQVRLHQGLIPHTFAELETDVRFAFAHVDVDLYSSYRDCCEFIYPRLVVGGFLLCDDYALPTCPGARQAVDEYFSTRRAKPLVLATGQAIVFRSFEEA</sequence>
<evidence type="ECO:0008006" key="2">
    <source>
        <dbReference type="Google" id="ProtNLM"/>
    </source>
</evidence>
<accession>A0A455SMX7</accession>
<dbReference type="AlphaFoldDB" id="A0A455SMX7"/>
<protein>
    <recommendedName>
        <fullName evidence="2">Methyltransferase</fullName>
    </recommendedName>
</protein>
<dbReference type="PANTHER" id="PTHR40036">
    <property type="entry name" value="MACROCIN O-METHYLTRANSFERASE"/>
    <property type="match status" value="1"/>
</dbReference>
<gene>
    <name evidence="1" type="ORF">KTC_23160</name>
</gene>
<organism evidence="1">
    <name type="scientific">Thermosporothrix sp. COM3</name>
    <dbReference type="NCBI Taxonomy" id="2490863"/>
    <lineage>
        <taxon>Bacteria</taxon>
        <taxon>Bacillati</taxon>
        <taxon>Chloroflexota</taxon>
        <taxon>Ktedonobacteria</taxon>
        <taxon>Ktedonobacterales</taxon>
        <taxon>Thermosporotrichaceae</taxon>
        <taxon>Thermosporothrix</taxon>
    </lineage>
</organism>
<dbReference type="SUPFAM" id="SSF53335">
    <property type="entry name" value="S-adenosyl-L-methionine-dependent methyltransferases"/>
    <property type="match status" value="1"/>
</dbReference>